<dbReference type="Proteomes" id="UP000000248">
    <property type="component" value="Chromosome"/>
</dbReference>
<dbReference type="InterPro" id="IPR029046">
    <property type="entry name" value="LolA/LolB/LppX"/>
</dbReference>
<feature type="chain" id="PRO_5002681305" evidence="5">
    <location>
        <begin position="19"/>
        <end position="230"/>
    </location>
</feature>
<protein>
    <submittedName>
        <fullName evidence="6">LolA family outer membrane lipoprotein carrier protein</fullName>
    </submittedName>
</protein>
<comment type="subunit">
    <text evidence="1">Monomer.</text>
</comment>
<dbReference type="KEGG" id="dno:DNO_0484"/>
<accession>A5EVQ7</accession>
<dbReference type="Pfam" id="PF03548">
    <property type="entry name" value="LolA"/>
    <property type="match status" value="1"/>
</dbReference>
<evidence type="ECO:0000256" key="3">
    <source>
        <dbReference type="ARBA" id="ARBA00022729"/>
    </source>
</evidence>
<dbReference type="PANTHER" id="PTHR35869:SF1">
    <property type="entry name" value="OUTER-MEMBRANE LIPOPROTEIN CARRIER PROTEIN"/>
    <property type="match status" value="1"/>
</dbReference>
<evidence type="ECO:0000256" key="2">
    <source>
        <dbReference type="ARBA" id="ARBA00022448"/>
    </source>
</evidence>
<proteinExistence type="predicted"/>
<organism evidence="6 7">
    <name type="scientific">Dichelobacter nodosus (strain VCS1703A)</name>
    <dbReference type="NCBI Taxonomy" id="246195"/>
    <lineage>
        <taxon>Bacteria</taxon>
        <taxon>Pseudomonadati</taxon>
        <taxon>Pseudomonadota</taxon>
        <taxon>Gammaproteobacteria</taxon>
        <taxon>Cardiobacteriales</taxon>
        <taxon>Cardiobacteriaceae</taxon>
        <taxon>Dichelobacter</taxon>
    </lineage>
</organism>
<dbReference type="Gene3D" id="2.50.20.10">
    <property type="entry name" value="Lipoprotein localisation LolA/LolB/LppX"/>
    <property type="match status" value="1"/>
</dbReference>
<gene>
    <name evidence="6" type="ordered locus">DNO_0484</name>
</gene>
<reference evidence="6 7" key="1">
    <citation type="journal article" date="2007" name="Nat. Biotechnol.">
        <title>Genome sequence and identification of candidate vaccine antigens from the animal pathogen Dichelobacter nodosus.</title>
        <authorList>
            <person name="Myers G.S."/>
            <person name="Parker D."/>
            <person name="Al-Hasani K."/>
            <person name="Kennan R.M."/>
            <person name="Seemann T."/>
            <person name="Ren Q."/>
            <person name="Badger J.H."/>
            <person name="Selengut J.D."/>
            <person name="Deboy R.T."/>
            <person name="Tettelin H."/>
            <person name="Boyce J.D."/>
            <person name="McCarl V.P."/>
            <person name="Han X."/>
            <person name="Nelson W.C."/>
            <person name="Madupu R."/>
            <person name="Mohamoud Y."/>
            <person name="Holley T."/>
            <person name="Fedorova N."/>
            <person name="Khouri H."/>
            <person name="Bottomley S.P."/>
            <person name="Whittington R.J."/>
            <person name="Adler B."/>
            <person name="Songer J.G."/>
            <person name="Rood J.I."/>
            <person name="Paulsen I.T."/>
        </authorList>
    </citation>
    <scope>NUCLEOTIDE SEQUENCE [LARGE SCALE GENOMIC DNA]</scope>
    <source>
        <strain evidence="6 7">VCS1703A</strain>
    </source>
</reference>
<dbReference type="eggNOG" id="COG2834">
    <property type="taxonomic scope" value="Bacteria"/>
</dbReference>
<evidence type="ECO:0000256" key="4">
    <source>
        <dbReference type="ARBA" id="ARBA00022927"/>
    </source>
</evidence>
<dbReference type="PANTHER" id="PTHR35869">
    <property type="entry name" value="OUTER-MEMBRANE LIPOPROTEIN CARRIER PROTEIN"/>
    <property type="match status" value="1"/>
</dbReference>
<dbReference type="SUPFAM" id="SSF89392">
    <property type="entry name" value="Prokaryotic lipoproteins and lipoprotein localization factors"/>
    <property type="match status" value="1"/>
</dbReference>
<keyword evidence="6" id="KW-0449">Lipoprotein</keyword>
<feature type="signal peptide" evidence="5">
    <location>
        <begin position="1"/>
        <end position="18"/>
    </location>
</feature>
<dbReference type="GO" id="GO:0015031">
    <property type="term" value="P:protein transport"/>
    <property type="evidence" value="ECO:0007669"/>
    <property type="project" value="UniProtKB-KW"/>
</dbReference>
<dbReference type="RefSeq" id="WP_012030820.1">
    <property type="nucleotide sequence ID" value="NC_009446.1"/>
</dbReference>
<evidence type="ECO:0000313" key="7">
    <source>
        <dbReference type="Proteomes" id="UP000000248"/>
    </source>
</evidence>
<dbReference type="CDD" id="cd16325">
    <property type="entry name" value="LolA"/>
    <property type="match status" value="1"/>
</dbReference>
<dbReference type="EMBL" id="CP000513">
    <property type="protein sequence ID" value="ABQ13143.1"/>
    <property type="molecule type" value="Genomic_DNA"/>
</dbReference>
<dbReference type="HOGENOM" id="CLU_087560_0_0_6"/>
<keyword evidence="3 5" id="KW-0732">Signal</keyword>
<sequence>MNKKWFFMGLLLTFTAQAQLFQTAEQTQSPAPKAETRARDLASYLDETRDLHASFTQLVANKGRYNQSSGEMWLAKSGKFFWDYQYPERQKIISNGKIVYQYDIDLEQISVRKRDELVGDIAMKVLSGETKLASAFRTKIIAQNKAPVELMPYIKNQGTVYQLLPKTEQNAYDSVWIAMQGGDISALMIDAGRGAKTVLAFHQLERNQNIPAQKFEFTPPKGVDVVGGEH</sequence>
<dbReference type="STRING" id="246195.DNO_0484"/>
<evidence type="ECO:0000256" key="1">
    <source>
        <dbReference type="ARBA" id="ARBA00011245"/>
    </source>
</evidence>
<dbReference type="AlphaFoldDB" id="A5EVQ7"/>
<keyword evidence="7" id="KW-1185">Reference proteome</keyword>
<evidence type="ECO:0000256" key="5">
    <source>
        <dbReference type="SAM" id="SignalP"/>
    </source>
</evidence>
<evidence type="ECO:0000313" key="6">
    <source>
        <dbReference type="EMBL" id="ABQ13143.1"/>
    </source>
</evidence>
<dbReference type="InterPro" id="IPR004564">
    <property type="entry name" value="OM_lipoprot_carrier_LolA-like"/>
</dbReference>
<keyword evidence="4" id="KW-0653">Protein transport</keyword>
<name>A5EVQ7_DICNV</name>
<keyword evidence="2" id="KW-0813">Transport</keyword>